<reference evidence="1" key="2">
    <citation type="journal article" date="2015" name="Data Brief">
        <title>Shoot transcriptome of the giant reed, Arundo donax.</title>
        <authorList>
            <person name="Barrero R.A."/>
            <person name="Guerrero F.D."/>
            <person name="Moolhuijzen P."/>
            <person name="Goolsby J.A."/>
            <person name="Tidwell J."/>
            <person name="Bellgard S.E."/>
            <person name="Bellgard M.I."/>
        </authorList>
    </citation>
    <scope>NUCLEOTIDE SEQUENCE</scope>
    <source>
        <tissue evidence="1">Shoot tissue taken approximately 20 cm above the soil surface</tissue>
    </source>
</reference>
<protein>
    <submittedName>
        <fullName evidence="1">Uncharacterized protein</fullName>
    </submittedName>
</protein>
<evidence type="ECO:0000313" key="1">
    <source>
        <dbReference type="EMBL" id="JAD35947.1"/>
    </source>
</evidence>
<name>A0A0A8ZM81_ARUDO</name>
<reference evidence="1" key="1">
    <citation type="submission" date="2014-09" db="EMBL/GenBank/DDBJ databases">
        <authorList>
            <person name="Magalhaes I.L.F."/>
            <person name="Oliveira U."/>
            <person name="Santos F.R."/>
            <person name="Vidigal T.H.D.A."/>
            <person name="Brescovit A.D."/>
            <person name="Santos A.J."/>
        </authorList>
    </citation>
    <scope>NUCLEOTIDE SEQUENCE</scope>
    <source>
        <tissue evidence="1">Shoot tissue taken approximately 20 cm above the soil surface</tissue>
    </source>
</reference>
<proteinExistence type="predicted"/>
<accession>A0A0A8ZM81</accession>
<sequence length="53" mass="6285">MFHSSQHRKSYQITILGSLLQSNRRCHSWKHNEPNWIRVLGSFQQLLNHGLLS</sequence>
<organism evidence="1">
    <name type="scientific">Arundo donax</name>
    <name type="common">Giant reed</name>
    <name type="synonym">Donax arundinaceus</name>
    <dbReference type="NCBI Taxonomy" id="35708"/>
    <lineage>
        <taxon>Eukaryota</taxon>
        <taxon>Viridiplantae</taxon>
        <taxon>Streptophyta</taxon>
        <taxon>Embryophyta</taxon>
        <taxon>Tracheophyta</taxon>
        <taxon>Spermatophyta</taxon>
        <taxon>Magnoliopsida</taxon>
        <taxon>Liliopsida</taxon>
        <taxon>Poales</taxon>
        <taxon>Poaceae</taxon>
        <taxon>PACMAD clade</taxon>
        <taxon>Arundinoideae</taxon>
        <taxon>Arundineae</taxon>
        <taxon>Arundo</taxon>
    </lineage>
</organism>
<dbReference type="AlphaFoldDB" id="A0A0A8ZM81"/>
<dbReference type="EMBL" id="GBRH01261948">
    <property type="protein sequence ID" value="JAD35947.1"/>
    <property type="molecule type" value="Transcribed_RNA"/>
</dbReference>